<keyword evidence="1" id="KW-0812">Transmembrane</keyword>
<keyword evidence="1" id="KW-0472">Membrane</keyword>
<reference evidence="4 5" key="1">
    <citation type="journal article" date="2012" name="J. Bacteriol.">
        <title>Complete Genome Sequence of the BTEX-Degrading Bacterium Pseudoxanthomonas spadix BD-a59.</title>
        <authorList>
            <person name="Lee S.H."/>
            <person name="Jin H.M."/>
            <person name="Lee H.J."/>
            <person name="Kim J.M."/>
            <person name="Jeon C.O."/>
        </authorList>
    </citation>
    <scope>NUCLEOTIDE SEQUENCE [LARGE SCALE GENOMIC DNA]</scope>
    <source>
        <strain evidence="4 5">BD-a59</strain>
    </source>
</reference>
<dbReference type="InterPro" id="IPR025205">
    <property type="entry name" value="PilX/PilW_C"/>
</dbReference>
<feature type="domain" description="Type 4 fimbrial biogenesis protein PilX N-terminal" evidence="3">
    <location>
        <begin position="16"/>
        <end position="65"/>
    </location>
</feature>
<dbReference type="OrthoDB" id="5801860at2"/>
<protein>
    <submittedName>
        <fullName evidence="4">Tfp pilus assembly protein PilX</fullName>
    </submittedName>
</protein>
<dbReference type="eggNOG" id="COG4726">
    <property type="taxonomic scope" value="Bacteria"/>
</dbReference>
<proteinExistence type="predicted"/>
<dbReference type="HOGENOM" id="CLU_103317_3_1_6"/>
<dbReference type="Pfam" id="PF14341">
    <property type="entry name" value="PilX_N"/>
    <property type="match status" value="1"/>
</dbReference>
<dbReference type="Proteomes" id="UP000005870">
    <property type="component" value="Chromosome"/>
</dbReference>
<keyword evidence="5" id="KW-1185">Reference proteome</keyword>
<dbReference type="AlphaFoldDB" id="G7URB0"/>
<gene>
    <name evidence="4" type="ordered locus">DSC_12290</name>
</gene>
<dbReference type="InterPro" id="IPR025746">
    <property type="entry name" value="PilX_N_dom"/>
</dbReference>
<evidence type="ECO:0000259" key="3">
    <source>
        <dbReference type="Pfam" id="PF14341"/>
    </source>
</evidence>
<sequence length="179" mass="19062">MKSTPFIGSPRGNQLGAALLVVLMVLLLLTLLGIASLRESIMQERMAANVATRGMSFQVAEAGLRQAELIARDGTVTFPGSGCTAGRCAKASGWESINDFWDDGQNGYQTGAEVPIGDTSLRPRFIIEDFGKTSALGAPSCIDLSKPCISSASQNVYRVTAYAKTPNGAEVILQSLYRR</sequence>
<name>G7URB0_PSEUP</name>
<evidence type="ECO:0000256" key="1">
    <source>
        <dbReference type="SAM" id="Phobius"/>
    </source>
</evidence>
<dbReference type="KEGG" id="psd:DSC_12290"/>
<dbReference type="STRING" id="1045855.DSC_12290"/>
<dbReference type="Pfam" id="PF13681">
    <property type="entry name" value="PilX"/>
    <property type="match status" value="1"/>
</dbReference>
<organism evidence="4 5">
    <name type="scientific">Pseudoxanthomonas spadix (strain BD-a59)</name>
    <dbReference type="NCBI Taxonomy" id="1045855"/>
    <lineage>
        <taxon>Bacteria</taxon>
        <taxon>Pseudomonadati</taxon>
        <taxon>Pseudomonadota</taxon>
        <taxon>Gammaproteobacteria</taxon>
        <taxon>Lysobacterales</taxon>
        <taxon>Lysobacteraceae</taxon>
        <taxon>Pseudoxanthomonas</taxon>
    </lineage>
</organism>
<evidence type="ECO:0000313" key="4">
    <source>
        <dbReference type="EMBL" id="AER57102.1"/>
    </source>
</evidence>
<dbReference type="EMBL" id="CP003093">
    <property type="protein sequence ID" value="AER57102.1"/>
    <property type="molecule type" value="Genomic_DNA"/>
</dbReference>
<accession>G7URB0</accession>
<dbReference type="RefSeq" id="WP_014161275.1">
    <property type="nucleotide sequence ID" value="NC_016147.2"/>
</dbReference>
<feature type="transmembrane region" description="Helical" evidence="1">
    <location>
        <begin position="15"/>
        <end position="37"/>
    </location>
</feature>
<keyword evidence="1" id="KW-1133">Transmembrane helix</keyword>
<feature type="domain" description="PilX/PilW C-terminal" evidence="2">
    <location>
        <begin position="85"/>
        <end position="179"/>
    </location>
</feature>
<evidence type="ECO:0000313" key="5">
    <source>
        <dbReference type="Proteomes" id="UP000005870"/>
    </source>
</evidence>
<evidence type="ECO:0000259" key="2">
    <source>
        <dbReference type="Pfam" id="PF13681"/>
    </source>
</evidence>